<evidence type="ECO:0000313" key="2">
    <source>
        <dbReference type="Proteomes" id="UP001157418"/>
    </source>
</evidence>
<dbReference type="AlphaFoldDB" id="A0AAU9N6W7"/>
<keyword evidence="2" id="KW-1185">Reference proteome</keyword>
<protein>
    <submittedName>
        <fullName evidence="1">Uncharacterized protein</fullName>
    </submittedName>
</protein>
<dbReference type="EMBL" id="CAKMRJ010003469">
    <property type="protein sequence ID" value="CAH1434360.1"/>
    <property type="molecule type" value="Genomic_DNA"/>
</dbReference>
<dbReference type="Proteomes" id="UP001157418">
    <property type="component" value="Unassembled WGS sequence"/>
</dbReference>
<accession>A0AAU9N6W7</accession>
<reference evidence="1 2" key="1">
    <citation type="submission" date="2022-01" db="EMBL/GenBank/DDBJ databases">
        <authorList>
            <person name="Xiong W."/>
            <person name="Schranz E."/>
        </authorList>
    </citation>
    <scope>NUCLEOTIDE SEQUENCE [LARGE SCALE GENOMIC DNA]</scope>
</reference>
<proteinExistence type="predicted"/>
<organism evidence="1 2">
    <name type="scientific">Lactuca virosa</name>
    <dbReference type="NCBI Taxonomy" id="75947"/>
    <lineage>
        <taxon>Eukaryota</taxon>
        <taxon>Viridiplantae</taxon>
        <taxon>Streptophyta</taxon>
        <taxon>Embryophyta</taxon>
        <taxon>Tracheophyta</taxon>
        <taxon>Spermatophyta</taxon>
        <taxon>Magnoliopsida</taxon>
        <taxon>eudicotyledons</taxon>
        <taxon>Gunneridae</taxon>
        <taxon>Pentapetalae</taxon>
        <taxon>asterids</taxon>
        <taxon>campanulids</taxon>
        <taxon>Asterales</taxon>
        <taxon>Asteraceae</taxon>
        <taxon>Cichorioideae</taxon>
        <taxon>Cichorieae</taxon>
        <taxon>Lactucinae</taxon>
        <taxon>Lactuca</taxon>
    </lineage>
</organism>
<gene>
    <name evidence="1" type="ORF">LVIROSA_LOCUS20883</name>
</gene>
<comment type="caution">
    <text evidence="1">The sequence shown here is derived from an EMBL/GenBank/DDBJ whole genome shotgun (WGS) entry which is preliminary data.</text>
</comment>
<evidence type="ECO:0000313" key="1">
    <source>
        <dbReference type="EMBL" id="CAH1434360.1"/>
    </source>
</evidence>
<sequence length="121" mass="13338">MSPDQDPTRISPLFLNTHTSPSKYLRNPKLATTAASMVFHHDCCFDSFLAALPIFIFSALEAFASSLRLRHRIPADVLATHPLVSTALSSLTSDVLSEEAVNVISELILTTYIFFKGDKQV</sequence>
<name>A0AAU9N6W7_9ASTR</name>